<name>A0A915KS05_ROMCU</name>
<evidence type="ECO:0000313" key="2">
    <source>
        <dbReference type="WBParaSite" id="nRc.2.0.1.t40880-RA"/>
    </source>
</evidence>
<dbReference type="Proteomes" id="UP000887565">
    <property type="component" value="Unplaced"/>
</dbReference>
<accession>A0A915KS05</accession>
<sequence length="89" mass="10030">MDGFPKLNFKQCKKLQVSDHSKQVAIVKTKELTTPILEVCAKSGSHFSSTLLALPRGNSTTFFKAGRERSGWLWYMATVVLHENECSLR</sequence>
<keyword evidence="1" id="KW-1185">Reference proteome</keyword>
<dbReference type="AlphaFoldDB" id="A0A915KS05"/>
<dbReference type="WBParaSite" id="nRc.2.0.1.t40880-RA">
    <property type="protein sequence ID" value="nRc.2.0.1.t40880-RA"/>
    <property type="gene ID" value="nRc.2.0.1.g40880"/>
</dbReference>
<reference evidence="2" key="1">
    <citation type="submission" date="2022-11" db="UniProtKB">
        <authorList>
            <consortium name="WormBaseParasite"/>
        </authorList>
    </citation>
    <scope>IDENTIFICATION</scope>
</reference>
<evidence type="ECO:0000313" key="1">
    <source>
        <dbReference type="Proteomes" id="UP000887565"/>
    </source>
</evidence>
<protein>
    <submittedName>
        <fullName evidence="2">Uncharacterized protein</fullName>
    </submittedName>
</protein>
<proteinExistence type="predicted"/>
<organism evidence="1 2">
    <name type="scientific">Romanomermis culicivorax</name>
    <name type="common">Nematode worm</name>
    <dbReference type="NCBI Taxonomy" id="13658"/>
    <lineage>
        <taxon>Eukaryota</taxon>
        <taxon>Metazoa</taxon>
        <taxon>Ecdysozoa</taxon>
        <taxon>Nematoda</taxon>
        <taxon>Enoplea</taxon>
        <taxon>Dorylaimia</taxon>
        <taxon>Mermithida</taxon>
        <taxon>Mermithoidea</taxon>
        <taxon>Mermithidae</taxon>
        <taxon>Romanomermis</taxon>
    </lineage>
</organism>